<evidence type="ECO:0000313" key="3">
    <source>
        <dbReference type="Proteomes" id="UP001144805"/>
    </source>
</evidence>
<comment type="caution">
    <text evidence="2">The sequence shown here is derived from an EMBL/GenBank/DDBJ whole genome shotgun (WGS) entry which is preliminary data.</text>
</comment>
<dbReference type="InterPro" id="IPR050303">
    <property type="entry name" value="GatZ_KbaZ_carbometab"/>
</dbReference>
<accession>A0A9X3E5K3</accession>
<dbReference type="PANTHER" id="PTHR32502:SF2">
    <property type="entry name" value="D-TAGATOSE-1,6-BISPHOSPHATE ALDOLASE SUBUNIT KBAZ"/>
    <property type="match status" value="1"/>
</dbReference>
<dbReference type="InterPro" id="IPR012062">
    <property type="entry name" value="GatZ/KbaZ-like"/>
</dbReference>
<reference evidence="2" key="1">
    <citation type="submission" date="2022-11" db="EMBL/GenBank/DDBJ databases">
        <title>Biodiversity and phylogenetic relationships of bacteria.</title>
        <authorList>
            <person name="Machado R.A.R."/>
            <person name="Bhat A."/>
            <person name="Loulou A."/>
            <person name="Kallel S."/>
        </authorList>
    </citation>
    <scope>NUCLEOTIDE SEQUENCE</scope>
    <source>
        <strain evidence="2">K-TC2</strain>
    </source>
</reference>
<organism evidence="2 3">
    <name type="scientific">Kaistia nematophila</name>
    <dbReference type="NCBI Taxonomy" id="2994654"/>
    <lineage>
        <taxon>Bacteria</taxon>
        <taxon>Pseudomonadati</taxon>
        <taxon>Pseudomonadota</taxon>
        <taxon>Alphaproteobacteria</taxon>
        <taxon>Hyphomicrobiales</taxon>
        <taxon>Kaistiaceae</taxon>
        <taxon>Kaistia</taxon>
    </lineage>
</organism>
<evidence type="ECO:0000313" key="2">
    <source>
        <dbReference type="EMBL" id="MCX5571162.1"/>
    </source>
</evidence>
<dbReference type="NCBIfam" id="TIGR02810">
    <property type="entry name" value="agaZ_gatZ"/>
    <property type="match status" value="1"/>
</dbReference>
<dbReference type="EC" id="4.1.2.40" evidence="2"/>
<dbReference type="Pfam" id="PF08013">
    <property type="entry name" value="GatZ_KbaZ-like"/>
    <property type="match status" value="1"/>
</dbReference>
<dbReference type="GO" id="GO:0005975">
    <property type="term" value="P:carbohydrate metabolic process"/>
    <property type="evidence" value="ECO:0007669"/>
    <property type="project" value="InterPro"/>
</dbReference>
<sequence length="425" mass="46079">MSLLTELARDYQAGRTRGITSVCSAHPAVIRATLREGLRTDTVVLIEATCNQVNHEGGYTGMKPADFRRFVEGIAAEVGFDTANLILGGDHLGPNPWRSLPAEPALAKAEAMVAAYVAAGFTKIHLDASMGCAGEPEGLDDETTAHRAARLATVAEATAKANGLTLPVYIIGTEVPTPGGALHDLDDVPPTLASAARETIATHRRVFAEAGLTEAFARVIGLVVQPGVEFGHDKVVVYRPERARDLIAVLGDETQFVFEAHSTDYQPEAALATLVRDGFPILKVGPGLTFALRQTLYGLDLIASELDAAYGNRALAKAMEALMLSEPNYWQRYYPGTPDEQHVLRHYSYSDRIRYYWPHEQAERAVAKLMATLKGRTIPEPLVAQYLAEDAEAVRSGETVATADALLERGVTRMLQLYGRACRPE</sequence>
<dbReference type="Gene3D" id="3.20.20.70">
    <property type="entry name" value="Aldolase class I"/>
    <property type="match status" value="1"/>
</dbReference>
<proteinExistence type="predicted"/>
<dbReference type="PANTHER" id="PTHR32502">
    <property type="entry name" value="N-ACETYLGALACTOSAMINE PERMEASE II COMPONENT-RELATED"/>
    <property type="match status" value="1"/>
</dbReference>
<dbReference type="GO" id="GO:0005886">
    <property type="term" value="C:plasma membrane"/>
    <property type="evidence" value="ECO:0007669"/>
    <property type="project" value="TreeGrafter"/>
</dbReference>
<keyword evidence="3" id="KW-1185">Reference proteome</keyword>
<dbReference type="PIRSF" id="PIRSF009264">
    <property type="entry name" value="TagBP_ald_AgaZ"/>
    <property type="match status" value="1"/>
</dbReference>
<dbReference type="GO" id="GO:0009025">
    <property type="term" value="F:tagatose-bisphosphate aldolase activity"/>
    <property type="evidence" value="ECO:0007669"/>
    <property type="project" value="UniProtKB-EC"/>
</dbReference>
<dbReference type="GO" id="GO:0009401">
    <property type="term" value="P:phosphoenolpyruvate-dependent sugar phosphotransferase system"/>
    <property type="evidence" value="ECO:0007669"/>
    <property type="project" value="TreeGrafter"/>
</dbReference>
<dbReference type="InterPro" id="IPR013785">
    <property type="entry name" value="Aldolase_TIM"/>
</dbReference>
<comment type="pathway">
    <text evidence="1">Carbohydrate metabolism.</text>
</comment>
<name>A0A9X3E5K3_9HYPH</name>
<dbReference type="Gene3D" id="1.10.400.20">
    <property type="entry name" value="putative tagatose 6-phosphate kinase domain like"/>
    <property type="match status" value="1"/>
</dbReference>
<dbReference type="Proteomes" id="UP001144805">
    <property type="component" value="Unassembled WGS sequence"/>
</dbReference>
<dbReference type="SUPFAM" id="SSF51569">
    <property type="entry name" value="Aldolase"/>
    <property type="match status" value="1"/>
</dbReference>
<dbReference type="RefSeq" id="WP_266340124.1">
    <property type="nucleotide sequence ID" value="NZ_JAPKNK010000008.1"/>
</dbReference>
<dbReference type="AlphaFoldDB" id="A0A9X3E5K3"/>
<dbReference type="EMBL" id="JAPKNK010000008">
    <property type="protein sequence ID" value="MCX5571162.1"/>
    <property type="molecule type" value="Genomic_DNA"/>
</dbReference>
<keyword evidence="2" id="KW-0456">Lyase</keyword>
<evidence type="ECO:0000256" key="1">
    <source>
        <dbReference type="ARBA" id="ARBA00005007"/>
    </source>
</evidence>
<protein>
    <submittedName>
        <fullName evidence="2">D-tagatose-bisphosphate aldolase, class II, non-catalytic subunit</fullName>
        <ecNumber evidence="2">4.1.2.40</ecNumber>
    </submittedName>
</protein>
<gene>
    <name evidence="2" type="ORF">OSH07_18315</name>
</gene>